<keyword evidence="3" id="KW-1185">Reference proteome</keyword>
<dbReference type="GO" id="GO:0006508">
    <property type="term" value="P:proteolysis"/>
    <property type="evidence" value="ECO:0007669"/>
    <property type="project" value="InterPro"/>
</dbReference>
<accession>A0A2S7IMV4</accession>
<dbReference type="AlphaFoldDB" id="A0A2S7IMV4"/>
<dbReference type="Gene3D" id="3.90.226.10">
    <property type="entry name" value="2-enoyl-CoA Hydratase, Chain A, domain 1"/>
    <property type="match status" value="1"/>
</dbReference>
<dbReference type="GO" id="GO:0008236">
    <property type="term" value="F:serine-type peptidase activity"/>
    <property type="evidence" value="ECO:0007669"/>
    <property type="project" value="InterPro"/>
</dbReference>
<dbReference type="EMBL" id="PTRA01000001">
    <property type="protein sequence ID" value="PQA58976.1"/>
    <property type="molecule type" value="Genomic_DNA"/>
</dbReference>
<feature type="domain" description="Tail specific protease" evidence="1">
    <location>
        <begin position="194"/>
        <end position="411"/>
    </location>
</feature>
<proteinExistence type="predicted"/>
<dbReference type="RefSeq" id="WP_104710140.1">
    <property type="nucleotide sequence ID" value="NZ_PTRA01000001.1"/>
</dbReference>
<dbReference type="GO" id="GO:0007165">
    <property type="term" value="P:signal transduction"/>
    <property type="evidence" value="ECO:0007669"/>
    <property type="project" value="TreeGrafter"/>
</dbReference>
<dbReference type="Gene3D" id="2.30.42.10">
    <property type="match status" value="1"/>
</dbReference>
<sequence>MKYAITYSLLALALLTGCKKDTDATTPATHSEENTPINQWIYEQMQAYYLWTDQLPVENTTDQTLAPEDYFNSLLYAYNATSNPQGDRFSYLSSDAESLEAALNGQSLTTGMQFRLFYRDNANVNVVGQVLYVLKNSPADLAGFKRGDVFTKVNGTTLTVTNYSDLLYGSGTTYTFTLGTVNTTTGTLDDTSTTRSVTATTFQEDPVYLDSVYTVNGKSIGYLLYNQFVSSPNGSSSNAYDNHLRQIFAHFKAAGIQELVLDLRYNPGGSGATAINLASMIVKYSGADQVFYREEYNTELNKYLQQQYGSDSFNAYFTNEANNVGNQISKVTILTSEWTASASELVINGLKPYMNVQLIGETTYGKNVGSTTLTDDSGKIKYALQPIIVKVYNSLGQSDYTAGFTPAIVLSEPFNLYPLGSTQEALLQTALYGSSTSGRQAAGIHAVASSLTQKTLFGKLLIRSKDQRIQSFFKNRF</sequence>
<dbReference type="PANTHER" id="PTHR32060:SF22">
    <property type="entry name" value="CARBOXYL-TERMINAL-PROCESSING PEPTIDASE 3, CHLOROPLASTIC"/>
    <property type="match status" value="1"/>
</dbReference>
<name>A0A2S7IMV4_9BACT</name>
<gene>
    <name evidence="2" type="ORF">C5O19_04775</name>
</gene>
<dbReference type="Pfam" id="PF03572">
    <property type="entry name" value="Peptidase_S41"/>
    <property type="match status" value="1"/>
</dbReference>
<dbReference type="Pfam" id="PF17820">
    <property type="entry name" value="PDZ_6"/>
    <property type="match status" value="1"/>
</dbReference>
<dbReference type="SUPFAM" id="SSF50156">
    <property type="entry name" value="PDZ domain-like"/>
    <property type="match status" value="1"/>
</dbReference>
<protein>
    <submittedName>
        <fullName evidence="2">Peptidase S41</fullName>
    </submittedName>
</protein>
<reference evidence="3" key="1">
    <citation type="submission" date="2018-02" db="EMBL/GenBank/DDBJ databases">
        <title>Genome sequencing of Solimonas sp. HR-BB.</title>
        <authorList>
            <person name="Lee Y."/>
            <person name="Jeon C.O."/>
        </authorList>
    </citation>
    <scope>NUCLEOTIDE SEQUENCE [LARGE SCALE GENOMIC DNA]</scope>
    <source>
        <strain evidence="3">HR-U</strain>
    </source>
</reference>
<dbReference type="PANTHER" id="PTHR32060">
    <property type="entry name" value="TAIL-SPECIFIC PROTEASE"/>
    <property type="match status" value="1"/>
</dbReference>
<dbReference type="SUPFAM" id="SSF52096">
    <property type="entry name" value="ClpP/crotonase"/>
    <property type="match status" value="1"/>
</dbReference>
<dbReference type="PROSITE" id="PS51257">
    <property type="entry name" value="PROKAR_LIPOPROTEIN"/>
    <property type="match status" value="1"/>
</dbReference>
<evidence type="ECO:0000313" key="3">
    <source>
        <dbReference type="Proteomes" id="UP000239590"/>
    </source>
</evidence>
<dbReference type="Pfam" id="PF18294">
    <property type="entry name" value="Pept_S41_N"/>
    <property type="match status" value="1"/>
</dbReference>
<evidence type="ECO:0000259" key="1">
    <source>
        <dbReference type="SMART" id="SM00245"/>
    </source>
</evidence>
<dbReference type="SMART" id="SM00245">
    <property type="entry name" value="TSPc"/>
    <property type="match status" value="1"/>
</dbReference>
<dbReference type="Gene3D" id="3.30.750.170">
    <property type="match status" value="1"/>
</dbReference>
<dbReference type="CDD" id="cd07561">
    <property type="entry name" value="Peptidase_S41_CPP_like"/>
    <property type="match status" value="1"/>
</dbReference>
<dbReference type="GO" id="GO:0004175">
    <property type="term" value="F:endopeptidase activity"/>
    <property type="evidence" value="ECO:0007669"/>
    <property type="project" value="TreeGrafter"/>
</dbReference>
<dbReference type="OrthoDB" id="7168509at2"/>
<evidence type="ECO:0000313" key="2">
    <source>
        <dbReference type="EMBL" id="PQA58976.1"/>
    </source>
</evidence>
<organism evidence="2 3">
    <name type="scientific">Siphonobacter curvatus</name>
    <dbReference type="NCBI Taxonomy" id="2094562"/>
    <lineage>
        <taxon>Bacteria</taxon>
        <taxon>Pseudomonadati</taxon>
        <taxon>Bacteroidota</taxon>
        <taxon>Cytophagia</taxon>
        <taxon>Cytophagales</taxon>
        <taxon>Cytophagaceae</taxon>
        <taxon>Siphonobacter</taxon>
    </lineage>
</organism>
<dbReference type="InterPro" id="IPR005151">
    <property type="entry name" value="Tail-specific_protease"/>
</dbReference>
<dbReference type="GO" id="GO:0030288">
    <property type="term" value="C:outer membrane-bounded periplasmic space"/>
    <property type="evidence" value="ECO:0007669"/>
    <property type="project" value="TreeGrafter"/>
</dbReference>
<dbReference type="InterPro" id="IPR041489">
    <property type="entry name" value="PDZ_6"/>
</dbReference>
<dbReference type="InterPro" id="IPR041613">
    <property type="entry name" value="Pept_S41_N"/>
</dbReference>
<dbReference type="InterPro" id="IPR029045">
    <property type="entry name" value="ClpP/crotonase-like_dom_sf"/>
</dbReference>
<dbReference type="Proteomes" id="UP000239590">
    <property type="component" value="Unassembled WGS sequence"/>
</dbReference>
<dbReference type="InterPro" id="IPR036034">
    <property type="entry name" value="PDZ_sf"/>
</dbReference>
<comment type="caution">
    <text evidence="2">The sequence shown here is derived from an EMBL/GenBank/DDBJ whole genome shotgun (WGS) entry which is preliminary data.</text>
</comment>